<protein>
    <recommendedName>
        <fullName evidence="4 6">dTDP-4-dehydrorhamnose reductase</fullName>
        <ecNumber evidence="3 6">1.1.1.133</ecNumber>
    </recommendedName>
</protein>
<dbReference type="EC" id="1.1.1.133" evidence="3 6"/>
<evidence type="ECO:0000313" key="8">
    <source>
        <dbReference type="EMBL" id="MDO5975349.1"/>
    </source>
</evidence>
<organism evidence="8 9">
    <name type="scientific">Flavivirga jejuensis</name>
    <dbReference type="NCBI Taxonomy" id="870487"/>
    <lineage>
        <taxon>Bacteria</taxon>
        <taxon>Pseudomonadati</taxon>
        <taxon>Bacteroidota</taxon>
        <taxon>Flavobacteriia</taxon>
        <taxon>Flavobacteriales</taxon>
        <taxon>Flavobacteriaceae</taxon>
        <taxon>Flavivirga</taxon>
    </lineage>
</organism>
<comment type="pathway">
    <text evidence="1 6">Carbohydrate biosynthesis; dTDP-L-rhamnose biosynthesis.</text>
</comment>
<dbReference type="CDD" id="cd05254">
    <property type="entry name" value="dTDP_HR_like_SDR_e"/>
    <property type="match status" value="1"/>
</dbReference>
<evidence type="ECO:0000259" key="7">
    <source>
        <dbReference type="Pfam" id="PF04321"/>
    </source>
</evidence>
<evidence type="ECO:0000256" key="4">
    <source>
        <dbReference type="ARBA" id="ARBA00017099"/>
    </source>
</evidence>
<evidence type="ECO:0000313" key="9">
    <source>
        <dbReference type="Proteomes" id="UP001176806"/>
    </source>
</evidence>
<comment type="caution">
    <text evidence="8">The sequence shown here is derived from an EMBL/GenBank/DDBJ whole genome shotgun (WGS) entry which is preliminary data.</text>
</comment>
<evidence type="ECO:0000256" key="6">
    <source>
        <dbReference type="RuleBase" id="RU364082"/>
    </source>
</evidence>
<dbReference type="Gene3D" id="3.40.50.720">
    <property type="entry name" value="NAD(P)-binding Rossmann-like Domain"/>
    <property type="match status" value="1"/>
</dbReference>
<dbReference type="GO" id="GO:0008831">
    <property type="term" value="F:dTDP-4-dehydrorhamnose reductase activity"/>
    <property type="evidence" value="ECO:0007669"/>
    <property type="project" value="UniProtKB-EC"/>
</dbReference>
<proteinExistence type="inferred from homology"/>
<dbReference type="EMBL" id="JAUOEL010000005">
    <property type="protein sequence ID" value="MDO5975349.1"/>
    <property type="molecule type" value="Genomic_DNA"/>
</dbReference>
<dbReference type="PANTHER" id="PTHR10491">
    <property type="entry name" value="DTDP-4-DEHYDRORHAMNOSE REDUCTASE"/>
    <property type="match status" value="1"/>
</dbReference>
<keyword evidence="6 8" id="KW-0560">Oxidoreductase</keyword>
<dbReference type="InterPro" id="IPR036291">
    <property type="entry name" value="NAD(P)-bd_dom_sf"/>
</dbReference>
<sequence>MSIKILVTGANGQLGKTIEELYSDKQNGLDFVFVSKAELDITKVEELKRFFNNNNFDYCINCAAYTNVEQSEKTPEIAFEVNAKGVKNLAEVCKEKRIILIHISTDYVFDGKKNEVYTIEDTPNPINEYGKSKLLGENFVHEILDEYFIIRTSWLYSKVYGKNFYRSILEKAKTEKVFSVTVEQIGCPTDTVNLSKYIIIQLIKTKNGNFGIHHFCDRVPMTWYDFAKQILQENKIDNNINLVKVNKYRTFAKRPKRSVLLEKLN</sequence>
<dbReference type="InterPro" id="IPR029903">
    <property type="entry name" value="RmlD-like-bd"/>
</dbReference>
<comment type="catalytic activity">
    <reaction evidence="5">
        <text>dTDP-beta-L-rhamnose + NADP(+) = dTDP-4-dehydro-beta-L-rhamnose + NADPH + H(+)</text>
        <dbReference type="Rhea" id="RHEA:21796"/>
        <dbReference type="ChEBI" id="CHEBI:15378"/>
        <dbReference type="ChEBI" id="CHEBI:57510"/>
        <dbReference type="ChEBI" id="CHEBI:57783"/>
        <dbReference type="ChEBI" id="CHEBI:58349"/>
        <dbReference type="ChEBI" id="CHEBI:62830"/>
        <dbReference type="EC" id="1.1.1.133"/>
    </reaction>
</comment>
<feature type="domain" description="RmlD-like substrate binding" evidence="7">
    <location>
        <begin position="4"/>
        <end position="261"/>
    </location>
</feature>
<dbReference type="SUPFAM" id="SSF51735">
    <property type="entry name" value="NAD(P)-binding Rossmann-fold domains"/>
    <property type="match status" value="1"/>
</dbReference>
<evidence type="ECO:0000256" key="1">
    <source>
        <dbReference type="ARBA" id="ARBA00004781"/>
    </source>
</evidence>
<gene>
    <name evidence="8" type="primary">rfbD</name>
    <name evidence="8" type="ORF">Q4Q40_14225</name>
</gene>
<evidence type="ECO:0000256" key="2">
    <source>
        <dbReference type="ARBA" id="ARBA00010944"/>
    </source>
</evidence>
<dbReference type="InterPro" id="IPR005913">
    <property type="entry name" value="dTDP_dehydrorham_reduct"/>
</dbReference>
<dbReference type="NCBIfam" id="TIGR01214">
    <property type="entry name" value="rmlD"/>
    <property type="match status" value="1"/>
</dbReference>
<comment type="similarity">
    <text evidence="2 6">Belongs to the dTDP-4-dehydrorhamnose reductase family.</text>
</comment>
<dbReference type="Pfam" id="PF04321">
    <property type="entry name" value="RmlD_sub_bind"/>
    <property type="match status" value="1"/>
</dbReference>
<accession>A0ABT8WQA6</accession>
<dbReference type="RefSeq" id="WP_303302544.1">
    <property type="nucleotide sequence ID" value="NZ_BAABDA010000055.1"/>
</dbReference>
<keyword evidence="9" id="KW-1185">Reference proteome</keyword>
<dbReference type="PANTHER" id="PTHR10491:SF4">
    <property type="entry name" value="METHIONINE ADENOSYLTRANSFERASE 2 SUBUNIT BETA"/>
    <property type="match status" value="1"/>
</dbReference>
<keyword evidence="6" id="KW-0521">NADP</keyword>
<dbReference type="Proteomes" id="UP001176806">
    <property type="component" value="Unassembled WGS sequence"/>
</dbReference>
<dbReference type="Gene3D" id="3.90.25.10">
    <property type="entry name" value="UDP-galactose 4-epimerase, domain 1"/>
    <property type="match status" value="1"/>
</dbReference>
<reference evidence="8" key="1">
    <citation type="submission" date="2023-07" db="EMBL/GenBank/DDBJ databases">
        <title>Two novel species in the genus Flavivirga.</title>
        <authorList>
            <person name="Kwon K."/>
        </authorList>
    </citation>
    <scope>NUCLEOTIDE SEQUENCE</scope>
    <source>
        <strain evidence="8">KACC 14158</strain>
    </source>
</reference>
<comment type="function">
    <text evidence="6">Catalyzes the reduction of dTDP-6-deoxy-L-lyxo-4-hexulose to yield dTDP-L-rhamnose.</text>
</comment>
<evidence type="ECO:0000256" key="3">
    <source>
        <dbReference type="ARBA" id="ARBA00012929"/>
    </source>
</evidence>
<name>A0ABT8WQA6_9FLAO</name>
<evidence type="ECO:0000256" key="5">
    <source>
        <dbReference type="ARBA" id="ARBA00048200"/>
    </source>
</evidence>